<dbReference type="InterPro" id="IPR000182">
    <property type="entry name" value="GNAT_dom"/>
</dbReference>
<dbReference type="PANTHER" id="PTHR43420">
    <property type="entry name" value="ACETYLTRANSFERASE"/>
    <property type="match status" value="1"/>
</dbReference>
<dbReference type="OrthoDB" id="336415at2"/>
<dbReference type="InterPro" id="IPR016181">
    <property type="entry name" value="Acyl_CoA_acyltransferase"/>
</dbReference>
<dbReference type="AlphaFoldDB" id="A0A0M2R2X9"/>
<proteinExistence type="predicted"/>
<gene>
    <name evidence="4" type="ORF">WH95_14710</name>
</gene>
<evidence type="ECO:0000256" key="1">
    <source>
        <dbReference type="ARBA" id="ARBA00022679"/>
    </source>
</evidence>
<keyword evidence="2" id="KW-0012">Acyltransferase</keyword>
<accession>A0A0M2R2X9</accession>
<name>A0A0M2R2X9_9PROT</name>
<dbReference type="Proteomes" id="UP000034491">
    <property type="component" value="Unassembled WGS sequence"/>
</dbReference>
<dbReference type="STRING" id="1549748.WH95_14710"/>
<evidence type="ECO:0000313" key="4">
    <source>
        <dbReference type="EMBL" id="KKJ76021.1"/>
    </source>
</evidence>
<feature type="domain" description="N-acetyltransferase" evidence="3">
    <location>
        <begin position="7"/>
        <end position="169"/>
    </location>
</feature>
<dbReference type="CDD" id="cd04301">
    <property type="entry name" value="NAT_SF"/>
    <property type="match status" value="1"/>
</dbReference>
<dbReference type="EMBL" id="LANI01000022">
    <property type="protein sequence ID" value="KKJ76021.1"/>
    <property type="molecule type" value="Genomic_DNA"/>
</dbReference>
<dbReference type="SUPFAM" id="SSF55729">
    <property type="entry name" value="Acyl-CoA N-acyltransferases (Nat)"/>
    <property type="match status" value="1"/>
</dbReference>
<sequence>MPIDNDFIFKRISSDDAALYRELRLEGLKNTPEAFGASYSDESTKAPSHYRELLTNNEVFGAYTNKGIIVGIAGLAIPRKEKLKHKGMLWGIYIKPEMRGNGLAKQLISQIIEIAKHRTEELLLTVVTSNTSAIKLYKKLGFIEYGCEPRAIKVGDCYYDELLMRLPLKTKAI</sequence>
<keyword evidence="5" id="KW-1185">Reference proteome</keyword>
<dbReference type="GO" id="GO:0016747">
    <property type="term" value="F:acyltransferase activity, transferring groups other than amino-acyl groups"/>
    <property type="evidence" value="ECO:0007669"/>
    <property type="project" value="InterPro"/>
</dbReference>
<dbReference type="Pfam" id="PF00583">
    <property type="entry name" value="Acetyltransf_1"/>
    <property type="match status" value="1"/>
</dbReference>
<evidence type="ECO:0000256" key="2">
    <source>
        <dbReference type="ARBA" id="ARBA00023315"/>
    </source>
</evidence>
<evidence type="ECO:0000259" key="3">
    <source>
        <dbReference type="PROSITE" id="PS51186"/>
    </source>
</evidence>
<dbReference type="PROSITE" id="PS51186">
    <property type="entry name" value="GNAT"/>
    <property type="match status" value="1"/>
</dbReference>
<protein>
    <recommendedName>
        <fullName evidence="3">N-acetyltransferase domain-containing protein</fullName>
    </recommendedName>
</protein>
<dbReference type="Gene3D" id="3.40.630.30">
    <property type="match status" value="1"/>
</dbReference>
<evidence type="ECO:0000313" key="5">
    <source>
        <dbReference type="Proteomes" id="UP000034491"/>
    </source>
</evidence>
<dbReference type="RefSeq" id="WP_046508626.1">
    <property type="nucleotide sequence ID" value="NZ_LANI01000022.1"/>
</dbReference>
<organism evidence="4 5">
    <name type="scientific">Kiloniella litopenaei</name>
    <dbReference type="NCBI Taxonomy" id="1549748"/>
    <lineage>
        <taxon>Bacteria</taxon>
        <taxon>Pseudomonadati</taxon>
        <taxon>Pseudomonadota</taxon>
        <taxon>Alphaproteobacteria</taxon>
        <taxon>Rhodospirillales</taxon>
        <taxon>Kiloniellaceae</taxon>
        <taxon>Kiloniella</taxon>
    </lineage>
</organism>
<reference evidence="4 5" key="1">
    <citation type="submission" date="2015-03" db="EMBL/GenBank/DDBJ databases">
        <title>Genome sequence of Kiloniella sp. P1-1, isolated from the gut microflora of Pacific white shrimp, Penaeus vannamei.</title>
        <authorList>
            <person name="Shao Z."/>
            <person name="Wang L."/>
            <person name="Li X."/>
        </authorList>
    </citation>
    <scope>NUCLEOTIDE SEQUENCE [LARGE SCALE GENOMIC DNA]</scope>
    <source>
        <strain evidence="4 5">P1-1</strain>
    </source>
</reference>
<dbReference type="InterPro" id="IPR050680">
    <property type="entry name" value="YpeA/RimI_acetyltransf"/>
</dbReference>
<keyword evidence="1" id="KW-0808">Transferase</keyword>
<comment type="caution">
    <text evidence="4">The sequence shown here is derived from an EMBL/GenBank/DDBJ whole genome shotgun (WGS) entry which is preliminary data.</text>
</comment>